<name>A0ABN8B608_CHISP</name>
<dbReference type="InterPro" id="IPR039353">
    <property type="entry name" value="TF_Adf1"/>
</dbReference>
<accession>A0ABN8B608</accession>
<organism evidence="2 3">
    <name type="scientific">Chilo suppressalis</name>
    <name type="common">Asiatic rice borer moth</name>
    <dbReference type="NCBI Taxonomy" id="168631"/>
    <lineage>
        <taxon>Eukaryota</taxon>
        <taxon>Metazoa</taxon>
        <taxon>Ecdysozoa</taxon>
        <taxon>Arthropoda</taxon>
        <taxon>Hexapoda</taxon>
        <taxon>Insecta</taxon>
        <taxon>Pterygota</taxon>
        <taxon>Neoptera</taxon>
        <taxon>Endopterygota</taxon>
        <taxon>Lepidoptera</taxon>
        <taxon>Glossata</taxon>
        <taxon>Ditrysia</taxon>
        <taxon>Pyraloidea</taxon>
        <taxon>Crambidae</taxon>
        <taxon>Crambinae</taxon>
        <taxon>Chilo</taxon>
    </lineage>
</organism>
<gene>
    <name evidence="2" type="ORF">CHILSU_LOCUS5903</name>
</gene>
<dbReference type="PANTHER" id="PTHR12243">
    <property type="entry name" value="MADF DOMAIN TRANSCRIPTION FACTOR"/>
    <property type="match status" value="1"/>
</dbReference>
<dbReference type="PANTHER" id="PTHR12243:SF67">
    <property type="entry name" value="COREPRESSOR OF PANGOLIN, ISOFORM A-RELATED"/>
    <property type="match status" value="1"/>
</dbReference>
<feature type="domain" description="MADF" evidence="1">
    <location>
        <begin position="25"/>
        <end position="117"/>
    </location>
</feature>
<keyword evidence="3" id="KW-1185">Reference proteome</keyword>
<protein>
    <recommendedName>
        <fullName evidence="1">MADF domain-containing protein</fullName>
    </recommendedName>
</protein>
<evidence type="ECO:0000259" key="1">
    <source>
        <dbReference type="PROSITE" id="PS51029"/>
    </source>
</evidence>
<dbReference type="InterPro" id="IPR006578">
    <property type="entry name" value="MADF-dom"/>
</dbReference>
<dbReference type="EMBL" id="OU963914">
    <property type="protein sequence ID" value="CAH0402657.1"/>
    <property type="molecule type" value="Genomic_DNA"/>
</dbReference>
<evidence type="ECO:0000313" key="3">
    <source>
        <dbReference type="Proteomes" id="UP001153292"/>
    </source>
</evidence>
<dbReference type="Pfam" id="PF10545">
    <property type="entry name" value="MADF_DNA_bdg"/>
    <property type="match status" value="1"/>
</dbReference>
<proteinExistence type="predicted"/>
<sequence>MHNTVQTMSEKKKYTTYDREVNKRLLITLIKQRPVLWDRDLEIYKDRTARAEAWREIYPILYKKYASMDENEKILFGRYVTHRWTRIRDAWLRSYKKPNATTYKFDREMSFLKRFVDRNSVGTSEDANMSANIKEEEDIESESEVNFENYDFDENHSNVEMEPEKVMCIVDSSKEAENADRHLSFFKGILPSLTAFDDDQTLEFQSGVINLIQSIKRNRNW</sequence>
<reference evidence="2" key="1">
    <citation type="submission" date="2021-12" db="EMBL/GenBank/DDBJ databases">
        <authorList>
            <person name="King R."/>
        </authorList>
    </citation>
    <scope>NUCLEOTIDE SEQUENCE</scope>
</reference>
<dbReference type="PROSITE" id="PS51029">
    <property type="entry name" value="MADF"/>
    <property type="match status" value="1"/>
</dbReference>
<evidence type="ECO:0000313" key="2">
    <source>
        <dbReference type="EMBL" id="CAH0402657.1"/>
    </source>
</evidence>
<dbReference type="Proteomes" id="UP001153292">
    <property type="component" value="Chromosome 21"/>
</dbReference>
<dbReference type="SMART" id="SM00595">
    <property type="entry name" value="MADF"/>
    <property type="match status" value="1"/>
</dbReference>